<evidence type="ECO:0000256" key="6">
    <source>
        <dbReference type="ARBA" id="ARBA00023136"/>
    </source>
</evidence>
<evidence type="ECO:0000256" key="7">
    <source>
        <dbReference type="SAM" id="Phobius"/>
    </source>
</evidence>
<feature type="transmembrane region" description="Helical" evidence="7">
    <location>
        <begin position="320"/>
        <end position="345"/>
    </location>
</feature>
<keyword evidence="5 7" id="KW-1133">Transmembrane helix</keyword>
<proteinExistence type="inferred from homology"/>
<feature type="transmembrane region" description="Helical" evidence="7">
    <location>
        <begin position="384"/>
        <end position="404"/>
    </location>
</feature>
<feature type="transmembrane region" description="Helical" evidence="7">
    <location>
        <begin position="66"/>
        <end position="86"/>
    </location>
</feature>
<feature type="domain" description="Major facilitator superfamily (MFS) profile" evidence="8">
    <location>
        <begin position="26"/>
        <end position="410"/>
    </location>
</feature>
<dbReference type="InterPro" id="IPR011701">
    <property type="entry name" value="MFS"/>
</dbReference>
<accession>A0ABY0HAL3</accession>
<gene>
    <name evidence="9" type="ORF">DL762_003458</name>
</gene>
<feature type="transmembrane region" description="Helical" evidence="7">
    <location>
        <begin position="23"/>
        <end position="46"/>
    </location>
</feature>
<feature type="transmembrane region" description="Helical" evidence="7">
    <location>
        <begin position="150"/>
        <end position="170"/>
    </location>
</feature>
<evidence type="ECO:0000256" key="5">
    <source>
        <dbReference type="ARBA" id="ARBA00022989"/>
    </source>
</evidence>
<reference evidence="9 10" key="1">
    <citation type="submission" date="2018-06" db="EMBL/GenBank/DDBJ databases">
        <title>Complete Genomes of Monosporascus.</title>
        <authorList>
            <person name="Robinson A.J."/>
            <person name="Natvig D.O."/>
        </authorList>
    </citation>
    <scope>NUCLEOTIDE SEQUENCE [LARGE SCALE GENOMIC DNA]</scope>
    <source>
        <strain evidence="9 10">CBS 609.92</strain>
    </source>
</reference>
<organism evidence="9 10">
    <name type="scientific">Monosporascus cannonballus</name>
    <dbReference type="NCBI Taxonomy" id="155416"/>
    <lineage>
        <taxon>Eukaryota</taxon>
        <taxon>Fungi</taxon>
        <taxon>Dikarya</taxon>
        <taxon>Ascomycota</taxon>
        <taxon>Pezizomycotina</taxon>
        <taxon>Sordariomycetes</taxon>
        <taxon>Xylariomycetidae</taxon>
        <taxon>Xylariales</taxon>
        <taxon>Xylariales incertae sedis</taxon>
        <taxon>Monosporascus</taxon>
    </lineage>
</organism>
<comment type="subcellular location">
    <subcellularLocation>
        <location evidence="1">Membrane</location>
        <topology evidence="1">Multi-pass membrane protein</topology>
    </subcellularLocation>
</comment>
<dbReference type="PROSITE" id="PS50850">
    <property type="entry name" value="MFS"/>
    <property type="match status" value="1"/>
</dbReference>
<evidence type="ECO:0000256" key="2">
    <source>
        <dbReference type="ARBA" id="ARBA00006727"/>
    </source>
</evidence>
<dbReference type="InterPro" id="IPR020846">
    <property type="entry name" value="MFS_dom"/>
</dbReference>
<dbReference type="Gene3D" id="1.20.1250.20">
    <property type="entry name" value="MFS general substrate transporter like domains"/>
    <property type="match status" value="2"/>
</dbReference>
<protein>
    <recommendedName>
        <fullName evidence="8">Major facilitator superfamily (MFS) profile domain-containing protein</fullName>
    </recommendedName>
</protein>
<evidence type="ECO:0000256" key="4">
    <source>
        <dbReference type="ARBA" id="ARBA00022692"/>
    </source>
</evidence>
<dbReference type="EMBL" id="QJNS01000078">
    <property type="protein sequence ID" value="RYO89028.1"/>
    <property type="molecule type" value="Genomic_DNA"/>
</dbReference>
<keyword evidence="10" id="KW-1185">Reference proteome</keyword>
<keyword evidence="3" id="KW-0813">Transport</keyword>
<feature type="transmembrane region" description="Helical" evidence="7">
    <location>
        <begin position="230"/>
        <end position="252"/>
    </location>
</feature>
<name>A0ABY0HAL3_9PEZI</name>
<evidence type="ECO:0000313" key="9">
    <source>
        <dbReference type="EMBL" id="RYO89028.1"/>
    </source>
</evidence>
<sequence>MQESAAQPPAVAKDHAPDGGIRAWLVVLGVWCSLFVSFGWLNSIGAFQEYYQHELLAGYSPGTVSWIPSLTVFFIMGMGPIIGQLYDHYGPRYLMLGGTFLHVFGLMMASISTQYYQLLLSQGICSAFGASAVFQCSLNALHGWFSKRRGAAFGIAATGSSLGGVVFPIMTSRLIRRAGFGWAMRTCAFLILALLAVANLTVATRHPPCPRDGLGGGGARLAKPFREFNFVLVVLGIFLFTFGMIAPVNYLAAQAVSAGVDATVVEYLVAILNAGSLFGRLISGFLGDKIGRYNIFVVVCYVTGILNLALWIPASTTGAFAAYAALFGFFSGAYVSLLAVLVAQISPLEEVGFRTGIAFFLAGVAGLVTGPICGAFILGNTGDWTGVKIFAGVFCLAGTTCVLLSRLRITGWQVAKVF</sequence>
<evidence type="ECO:0000313" key="10">
    <source>
        <dbReference type="Proteomes" id="UP000294003"/>
    </source>
</evidence>
<dbReference type="PANTHER" id="PTHR11360">
    <property type="entry name" value="MONOCARBOXYLATE TRANSPORTER"/>
    <property type="match status" value="1"/>
</dbReference>
<dbReference type="InterPro" id="IPR050327">
    <property type="entry name" value="Proton-linked_MCT"/>
</dbReference>
<feature type="transmembrane region" description="Helical" evidence="7">
    <location>
        <begin position="182"/>
        <end position="202"/>
    </location>
</feature>
<feature type="transmembrane region" description="Helical" evidence="7">
    <location>
        <begin position="93"/>
        <end position="112"/>
    </location>
</feature>
<evidence type="ECO:0000256" key="1">
    <source>
        <dbReference type="ARBA" id="ARBA00004141"/>
    </source>
</evidence>
<dbReference type="CDD" id="cd17352">
    <property type="entry name" value="MFS_MCT_SLC16"/>
    <property type="match status" value="1"/>
</dbReference>
<keyword evidence="6 7" id="KW-0472">Membrane</keyword>
<dbReference type="InterPro" id="IPR036259">
    <property type="entry name" value="MFS_trans_sf"/>
</dbReference>
<feature type="transmembrane region" description="Helical" evidence="7">
    <location>
        <begin position="295"/>
        <end position="314"/>
    </location>
</feature>
<dbReference type="Pfam" id="PF07690">
    <property type="entry name" value="MFS_1"/>
    <property type="match status" value="1"/>
</dbReference>
<dbReference type="PANTHER" id="PTHR11360:SF224">
    <property type="entry name" value="MAJOR FACILITATOR SUPERFAMILY (MFS) PROFILE DOMAIN-CONTAINING PROTEIN-RELATED"/>
    <property type="match status" value="1"/>
</dbReference>
<evidence type="ECO:0000256" key="3">
    <source>
        <dbReference type="ARBA" id="ARBA00022448"/>
    </source>
</evidence>
<evidence type="ECO:0000259" key="8">
    <source>
        <dbReference type="PROSITE" id="PS50850"/>
    </source>
</evidence>
<dbReference type="Proteomes" id="UP000294003">
    <property type="component" value="Unassembled WGS sequence"/>
</dbReference>
<keyword evidence="4 7" id="KW-0812">Transmembrane</keyword>
<comment type="caution">
    <text evidence="9">The sequence shown here is derived from an EMBL/GenBank/DDBJ whole genome shotgun (WGS) entry which is preliminary data.</text>
</comment>
<comment type="similarity">
    <text evidence="2">Belongs to the major facilitator superfamily. Monocarboxylate porter (TC 2.A.1.13) family.</text>
</comment>
<feature type="transmembrane region" description="Helical" evidence="7">
    <location>
        <begin position="357"/>
        <end position="378"/>
    </location>
</feature>
<feature type="transmembrane region" description="Helical" evidence="7">
    <location>
        <begin position="118"/>
        <end position="138"/>
    </location>
</feature>
<feature type="transmembrane region" description="Helical" evidence="7">
    <location>
        <begin position="264"/>
        <end position="283"/>
    </location>
</feature>
<dbReference type="SUPFAM" id="SSF103473">
    <property type="entry name" value="MFS general substrate transporter"/>
    <property type="match status" value="1"/>
</dbReference>